<evidence type="ECO:0000313" key="1">
    <source>
        <dbReference type="Ensembl" id="ENSMUNP00000024102.1"/>
    </source>
</evidence>
<proteinExistence type="predicted"/>
<dbReference type="Proteomes" id="UP000694405">
    <property type="component" value="Chromosome 6"/>
</dbReference>
<organism evidence="1 2">
    <name type="scientific">Melopsittacus undulatus</name>
    <name type="common">Budgerigar</name>
    <name type="synonym">Psittacus undulatus</name>
    <dbReference type="NCBI Taxonomy" id="13146"/>
    <lineage>
        <taxon>Eukaryota</taxon>
        <taxon>Metazoa</taxon>
        <taxon>Chordata</taxon>
        <taxon>Craniata</taxon>
        <taxon>Vertebrata</taxon>
        <taxon>Euteleostomi</taxon>
        <taxon>Archelosauria</taxon>
        <taxon>Archosauria</taxon>
        <taxon>Dinosauria</taxon>
        <taxon>Saurischia</taxon>
        <taxon>Theropoda</taxon>
        <taxon>Coelurosauria</taxon>
        <taxon>Aves</taxon>
        <taxon>Neognathae</taxon>
        <taxon>Neoaves</taxon>
        <taxon>Telluraves</taxon>
        <taxon>Australaves</taxon>
        <taxon>Psittaciformes</taxon>
        <taxon>Psittaculidae</taxon>
        <taxon>Melopsittacus</taxon>
    </lineage>
</organism>
<reference evidence="1" key="1">
    <citation type="submission" date="2020-03" db="EMBL/GenBank/DDBJ databases">
        <title>Melopsittacus undulatus (budgerigar) genome, bMelUnd1, maternal haplotype with Z.</title>
        <authorList>
            <person name="Gedman G."/>
            <person name="Mountcastle J."/>
            <person name="Haase B."/>
            <person name="Formenti G."/>
            <person name="Wright T."/>
            <person name="Apodaca J."/>
            <person name="Pelan S."/>
            <person name="Chow W."/>
            <person name="Rhie A."/>
            <person name="Howe K."/>
            <person name="Fedrigo O."/>
            <person name="Jarvis E.D."/>
        </authorList>
    </citation>
    <scope>NUCLEOTIDE SEQUENCE [LARGE SCALE GENOMIC DNA]</scope>
</reference>
<name>A0A8V5GEV9_MELUD</name>
<sequence>SYICFLSCCEIDWPFYQRKLLDLISVLSKELQSLSPFPLKRTETHKVCEQWCHVYNYILTCKA</sequence>
<protein>
    <submittedName>
        <fullName evidence="1">Uncharacterized protein</fullName>
    </submittedName>
</protein>
<keyword evidence="2" id="KW-1185">Reference proteome</keyword>
<dbReference type="Ensembl" id="ENSMUNT00000030141.1">
    <property type="protein sequence ID" value="ENSMUNP00000024102.1"/>
    <property type="gene ID" value="ENSMUNG00000017825.1"/>
</dbReference>
<reference evidence="1" key="2">
    <citation type="submission" date="2025-08" db="UniProtKB">
        <authorList>
            <consortium name="Ensembl"/>
        </authorList>
    </citation>
    <scope>IDENTIFICATION</scope>
</reference>
<dbReference type="AlphaFoldDB" id="A0A8V5GEV9"/>
<accession>A0A8V5GEV9</accession>
<reference evidence="1" key="3">
    <citation type="submission" date="2025-09" db="UniProtKB">
        <authorList>
            <consortium name="Ensembl"/>
        </authorList>
    </citation>
    <scope>IDENTIFICATION</scope>
</reference>
<evidence type="ECO:0000313" key="2">
    <source>
        <dbReference type="Proteomes" id="UP000694405"/>
    </source>
</evidence>